<gene>
    <name evidence="8" type="ORF">QR680_012957</name>
</gene>
<evidence type="ECO:0000313" key="9">
    <source>
        <dbReference type="Proteomes" id="UP001175271"/>
    </source>
</evidence>
<evidence type="ECO:0000256" key="5">
    <source>
        <dbReference type="PROSITE-ProRule" id="PRU00108"/>
    </source>
</evidence>
<dbReference type="GO" id="GO:0000981">
    <property type="term" value="F:DNA-binding transcription factor activity, RNA polymerase II-specific"/>
    <property type="evidence" value="ECO:0007669"/>
    <property type="project" value="InterPro"/>
</dbReference>
<keyword evidence="3 5" id="KW-0371">Homeobox</keyword>
<dbReference type="AlphaFoldDB" id="A0AA39M1Q7"/>
<evidence type="ECO:0000259" key="7">
    <source>
        <dbReference type="PROSITE" id="PS50071"/>
    </source>
</evidence>
<keyword evidence="2 5" id="KW-0238">DNA-binding</keyword>
<organism evidence="8 9">
    <name type="scientific">Steinernema hermaphroditum</name>
    <dbReference type="NCBI Taxonomy" id="289476"/>
    <lineage>
        <taxon>Eukaryota</taxon>
        <taxon>Metazoa</taxon>
        <taxon>Ecdysozoa</taxon>
        <taxon>Nematoda</taxon>
        <taxon>Chromadorea</taxon>
        <taxon>Rhabditida</taxon>
        <taxon>Tylenchina</taxon>
        <taxon>Panagrolaimomorpha</taxon>
        <taxon>Strongyloidoidea</taxon>
        <taxon>Steinernematidae</taxon>
        <taxon>Steinernema</taxon>
    </lineage>
</organism>
<dbReference type="SUPFAM" id="SSF46689">
    <property type="entry name" value="Homeodomain-like"/>
    <property type="match status" value="1"/>
</dbReference>
<dbReference type="InterPro" id="IPR017970">
    <property type="entry name" value="Homeobox_CS"/>
</dbReference>
<feature type="domain" description="Homeobox" evidence="7">
    <location>
        <begin position="273"/>
        <end position="302"/>
    </location>
</feature>
<keyword evidence="9" id="KW-1185">Reference proteome</keyword>
<protein>
    <recommendedName>
        <fullName evidence="7">Homeobox domain-containing protein</fullName>
    </recommendedName>
</protein>
<evidence type="ECO:0000256" key="6">
    <source>
        <dbReference type="RuleBase" id="RU000682"/>
    </source>
</evidence>
<evidence type="ECO:0000256" key="1">
    <source>
        <dbReference type="ARBA" id="ARBA00004123"/>
    </source>
</evidence>
<evidence type="ECO:0000256" key="3">
    <source>
        <dbReference type="ARBA" id="ARBA00023155"/>
    </source>
</evidence>
<dbReference type="Gene3D" id="1.10.10.60">
    <property type="entry name" value="Homeodomain-like"/>
    <property type="match status" value="1"/>
</dbReference>
<accession>A0AA39M1Q7</accession>
<dbReference type="Pfam" id="PF00046">
    <property type="entry name" value="Homeodomain"/>
    <property type="match status" value="1"/>
</dbReference>
<dbReference type="InterPro" id="IPR000047">
    <property type="entry name" value="HTH_motif"/>
</dbReference>
<dbReference type="GO" id="GO:0030182">
    <property type="term" value="P:neuron differentiation"/>
    <property type="evidence" value="ECO:0007669"/>
    <property type="project" value="TreeGrafter"/>
</dbReference>
<sequence length="316" mass="34331">MSPSRLCSDEPEWAGIILGYLRVAELLTASLVTESRGAMFCMASDSSALPFLQTSSPSIAQQLLSPFALPQILRAASTPSSASSTSSQSQSAHQMLTSLVLAAQSSPSVSPNAPSPFSSDPQILSHLSPGETLRFASTEAAQLFLSAVPSTSRRFSASELDRPSKQYDTQKRRYSDFSVDFLLRPARKREEGSDYRNPGTSHGRRHSFLEERLSCRKQRSIYGSAQTKELEVAFENQQYVVGSVPSGVVLGRTADGVAHSSEIAIKSDGVVSEREQLAHKLGLSESQVRVWFQNRRSKWRKAQKGSGNSGPSSTTL</sequence>
<dbReference type="PANTHER" id="PTHR24339:SF28">
    <property type="entry name" value="E5-RELATED"/>
    <property type="match status" value="1"/>
</dbReference>
<dbReference type="PROSITE" id="PS00027">
    <property type="entry name" value="HOMEOBOX_1"/>
    <property type="match status" value="1"/>
</dbReference>
<proteinExistence type="predicted"/>
<evidence type="ECO:0000313" key="8">
    <source>
        <dbReference type="EMBL" id="KAK0417350.1"/>
    </source>
</evidence>
<comment type="caution">
    <text evidence="8">The sequence shown here is derived from an EMBL/GenBank/DDBJ whole genome shotgun (WGS) entry which is preliminary data.</text>
</comment>
<dbReference type="InterPro" id="IPR050877">
    <property type="entry name" value="EMX-VAX-Noto_Homeobox_TFs"/>
</dbReference>
<dbReference type="PROSITE" id="PS50071">
    <property type="entry name" value="HOMEOBOX_2"/>
    <property type="match status" value="1"/>
</dbReference>
<dbReference type="SMART" id="SM00389">
    <property type="entry name" value="HOX"/>
    <property type="match status" value="1"/>
</dbReference>
<dbReference type="EMBL" id="JAUCMV010000002">
    <property type="protein sequence ID" value="KAK0417350.1"/>
    <property type="molecule type" value="Genomic_DNA"/>
</dbReference>
<evidence type="ECO:0000256" key="2">
    <source>
        <dbReference type="ARBA" id="ARBA00023125"/>
    </source>
</evidence>
<dbReference type="CDD" id="cd00086">
    <property type="entry name" value="homeodomain"/>
    <property type="match status" value="1"/>
</dbReference>
<dbReference type="PANTHER" id="PTHR24339">
    <property type="entry name" value="HOMEOBOX PROTEIN EMX-RELATED"/>
    <property type="match status" value="1"/>
</dbReference>
<dbReference type="GO" id="GO:0005634">
    <property type="term" value="C:nucleus"/>
    <property type="evidence" value="ECO:0007669"/>
    <property type="project" value="UniProtKB-SubCell"/>
</dbReference>
<name>A0AA39M1Q7_9BILA</name>
<dbReference type="Proteomes" id="UP001175271">
    <property type="component" value="Unassembled WGS sequence"/>
</dbReference>
<evidence type="ECO:0000256" key="4">
    <source>
        <dbReference type="ARBA" id="ARBA00023242"/>
    </source>
</evidence>
<dbReference type="PRINTS" id="PR00031">
    <property type="entry name" value="HTHREPRESSR"/>
</dbReference>
<dbReference type="InterPro" id="IPR001356">
    <property type="entry name" value="HD"/>
</dbReference>
<dbReference type="GO" id="GO:0000978">
    <property type="term" value="F:RNA polymerase II cis-regulatory region sequence-specific DNA binding"/>
    <property type="evidence" value="ECO:0007669"/>
    <property type="project" value="TreeGrafter"/>
</dbReference>
<feature type="DNA-binding region" description="Homeobox" evidence="5">
    <location>
        <begin position="275"/>
        <end position="303"/>
    </location>
</feature>
<dbReference type="GO" id="GO:0007420">
    <property type="term" value="P:brain development"/>
    <property type="evidence" value="ECO:0007669"/>
    <property type="project" value="TreeGrafter"/>
</dbReference>
<keyword evidence="4 5" id="KW-0539">Nucleus</keyword>
<comment type="subcellular location">
    <subcellularLocation>
        <location evidence="1 5 6">Nucleus</location>
    </subcellularLocation>
</comment>
<reference evidence="8" key="1">
    <citation type="submission" date="2023-06" db="EMBL/GenBank/DDBJ databases">
        <title>Genomic analysis of the entomopathogenic nematode Steinernema hermaphroditum.</title>
        <authorList>
            <person name="Schwarz E.M."/>
            <person name="Heppert J.K."/>
            <person name="Baniya A."/>
            <person name="Schwartz H.T."/>
            <person name="Tan C.-H."/>
            <person name="Antoshechkin I."/>
            <person name="Sternberg P.W."/>
            <person name="Goodrich-Blair H."/>
            <person name="Dillman A.R."/>
        </authorList>
    </citation>
    <scope>NUCLEOTIDE SEQUENCE</scope>
    <source>
        <strain evidence="8">PS9179</strain>
        <tissue evidence="8">Whole animal</tissue>
    </source>
</reference>
<dbReference type="InterPro" id="IPR009057">
    <property type="entry name" value="Homeodomain-like_sf"/>
</dbReference>